<protein>
    <submittedName>
        <fullName evidence="4">ABC1 kinase family protein</fullName>
    </submittedName>
</protein>
<feature type="transmembrane region" description="Helical" evidence="2">
    <location>
        <begin position="519"/>
        <end position="543"/>
    </location>
</feature>
<evidence type="ECO:0000256" key="1">
    <source>
        <dbReference type="ARBA" id="ARBA00009670"/>
    </source>
</evidence>
<accession>A0ABW5D2Q0</accession>
<comment type="caution">
    <text evidence="4">The sequence shown here is derived from an EMBL/GenBank/DDBJ whole genome shotgun (WGS) entry which is preliminary data.</text>
</comment>
<keyword evidence="2" id="KW-0812">Transmembrane</keyword>
<feature type="domain" description="Protein kinase" evidence="3">
    <location>
        <begin position="116"/>
        <end position="481"/>
    </location>
</feature>
<dbReference type="InterPro" id="IPR050154">
    <property type="entry name" value="UbiB_kinase"/>
</dbReference>
<dbReference type="Proteomes" id="UP001597375">
    <property type="component" value="Unassembled WGS sequence"/>
</dbReference>
<gene>
    <name evidence="4" type="ORF">ACFSSA_01395</name>
</gene>
<keyword evidence="2" id="KW-1133">Transmembrane helix</keyword>
<dbReference type="PROSITE" id="PS50011">
    <property type="entry name" value="PROTEIN_KINASE_DOM"/>
    <property type="match status" value="1"/>
</dbReference>
<feature type="transmembrane region" description="Helical" evidence="2">
    <location>
        <begin position="487"/>
        <end position="507"/>
    </location>
</feature>
<keyword evidence="4" id="KW-0808">Transferase</keyword>
<evidence type="ECO:0000313" key="4">
    <source>
        <dbReference type="EMBL" id="MFD2255317.1"/>
    </source>
</evidence>
<organism evidence="4 5">
    <name type="scientific">Luteolibacter algae</name>
    <dbReference type="NCBI Taxonomy" id="454151"/>
    <lineage>
        <taxon>Bacteria</taxon>
        <taxon>Pseudomonadati</taxon>
        <taxon>Verrucomicrobiota</taxon>
        <taxon>Verrucomicrobiia</taxon>
        <taxon>Verrucomicrobiales</taxon>
        <taxon>Verrucomicrobiaceae</taxon>
        <taxon>Luteolibacter</taxon>
    </lineage>
</organism>
<evidence type="ECO:0000256" key="2">
    <source>
        <dbReference type="SAM" id="Phobius"/>
    </source>
</evidence>
<dbReference type="Pfam" id="PF03109">
    <property type="entry name" value="ABC1"/>
    <property type="match status" value="1"/>
</dbReference>
<keyword evidence="4" id="KW-0418">Kinase</keyword>
<dbReference type="CDD" id="cd05121">
    <property type="entry name" value="ABC1_ADCK3-like"/>
    <property type="match status" value="1"/>
</dbReference>
<keyword evidence="5" id="KW-1185">Reference proteome</keyword>
<evidence type="ECO:0000313" key="5">
    <source>
        <dbReference type="Proteomes" id="UP001597375"/>
    </source>
</evidence>
<dbReference type="Gene3D" id="1.10.510.10">
    <property type="entry name" value="Transferase(Phosphotransferase) domain 1"/>
    <property type="match status" value="1"/>
</dbReference>
<evidence type="ECO:0000259" key="3">
    <source>
        <dbReference type="PROSITE" id="PS50011"/>
    </source>
</evidence>
<dbReference type="PANTHER" id="PTHR10566">
    <property type="entry name" value="CHAPERONE-ACTIVITY OF BC1 COMPLEX CABC1 -RELATED"/>
    <property type="match status" value="1"/>
</dbReference>
<dbReference type="PANTHER" id="PTHR10566:SF113">
    <property type="entry name" value="PROTEIN ACTIVITY OF BC1 COMPLEX KINASE 7, CHLOROPLASTIC"/>
    <property type="match status" value="1"/>
</dbReference>
<comment type="similarity">
    <text evidence="1">Belongs to the protein kinase superfamily. ADCK protein kinase family.</text>
</comment>
<proteinExistence type="inferred from homology"/>
<dbReference type="InterPro" id="IPR011009">
    <property type="entry name" value="Kinase-like_dom_sf"/>
</dbReference>
<sequence>MKIGPTHLKRYKDVAMLFLKHGNSELAKQGDFASSTDIEETQGKASAEDLANDLEKLGPTFVKIGQLLSTRSDLISPVYMDALSRLQDDVEPVPYEAIEKVVQEQLGVRISKAFEFFDKQPIGAASLGQVHRARLRGGREVAVKIQRPAIRQEIITDLESLQEIADFLDDNTDFGKRYEVGRILAEFRTSLMRELDYQKEARHLKELKENLREFKKLAIPEVIDDYSTSMVLTMDYLAGSKVTSLSGTVLADLDGEVLADELFRAYLQQILVDGFFHADPHPGNLLLTPDHRIAILDLGMIGRLNQRLRDQLVHLLAGISHGDGIQTAEAAIRIGEPRAEGIDRAGFINRIEDLVGESHKSDLAGLQIGSIVLLVMSACADSGIRIPAEINLLGKTLMNLDRVGIALSPRFDPASAIRRNLETISASRVKDSFSIASLMGAMTETKDFLGALPRRMNEILELVATNKLRVKVDSIDEHKLMLGLQKVANRITIGLILSSFVLASSMLARVGTSFRIWGYPGLAMIFFLIAVIGSFILIASILIKDE</sequence>
<dbReference type="EMBL" id="JBHUIT010000002">
    <property type="protein sequence ID" value="MFD2255317.1"/>
    <property type="molecule type" value="Genomic_DNA"/>
</dbReference>
<name>A0ABW5D2Q0_9BACT</name>
<keyword evidence="2" id="KW-0472">Membrane</keyword>
<dbReference type="InterPro" id="IPR004147">
    <property type="entry name" value="ABC1_dom"/>
</dbReference>
<reference evidence="5" key="1">
    <citation type="journal article" date="2019" name="Int. J. Syst. Evol. Microbiol.">
        <title>The Global Catalogue of Microorganisms (GCM) 10K type strain sequencing project: providing services to taxonomists for standard genome sequencing and annotation.</title>
        <authorList>
            <consortium name="The Broad Institute Genomics Platform"/>
            <consortium name="The Broad Institute Genome Sequencing Center for Infectious Disease"/>
            <person name="Wu L."/>
            <person name="Ma J."/>
        </authorList>
    </citation>
    <scope>NUCLEOTIDE SEQUENCE [LARGE SCALE GENOMIC DNA]</scope>
    <source>
        <strain evidence="5">CGMCC 4.7106</strain>
    </source>
</reference>
<dbReference type="InterPro" id="IPR000719">
    <property type="entry name" value="Prot_kinase_dom"/>
</dbReference>
<dbReference type="SUPFAM" id="SSF56112">
    <property type="entry name" value="Protein kinase-like (PK-like)"/>
    <property type="match status" value="1"/>
</dbReference>
<dbReference type="RefSeq" id="WP_386817977.1">
    <property type="nucleotide sequence ID" value="NZ_JBHUIT010000002.1"/>
</dbReference>
<dbReference type="GO" id="GO:0016301">
    <property type="term" value="F:kinase activity"/>
    <property type="evidence" value="ECO:0007669"/>
    <property type="project" value="UniProtKB-KW"/>
</dbReference>